<dbReference type="Proteomes" id="UP000222542">
    <property type="component" value="Unassembled WGS sequence"/>
</dbReference>
<feature type="signal peptide" evidence="2">
    <location>
        <begin position="1"/>
        <end position="37"/>
    </location>
</feature>
<evidence type="ECO:0000313" key="4">
    <source>
        <dbReference type="Proteomes" id="UP000222542"/>
    </source>
</evidence>
<evidence type="ECO:0000313" key="3">
    <source>
        <dbReference type="EMBL" id="PHT64408.1"/>
    </source>
</evidence>
<reference evidence="3 4" key="2">
    <citation type="journal article" date="2017" name="Genome Biol.">
        <title>New reference genome sequences of hot pepper reveal the massive evolution of plant disease-resistance genes by retroduplication.</title>
        <authorList>
            <person name="Kim S."/>
            <person name="Park J."/>
            <person name="Yeom S.I."/>
            <person name="Kim Y.M."/>
            <person name="Seo E."/>
            <person name="Kim K.T."/>
            <person name="Kim M.S."/>
            <person name="Lee J.M."/>
            <person name="Cheong K."/>
            <person name="Shin H.S."/>
            <person name="Kim S.B."/>
            <person name="Han K."/>
            <person name="Lee J."/>
            <person name="Park M."/>
            <person name="Lee H.A."/>
            <person name="Lee H.Y."/>
            <person name="Lee Y."/>
            <person name="Oh S."/>
            <person name="Lee J.H."/>
            <person name="Choi E."/>
            <person name="Choi E."/>
            <person name="Lee S.E."/>
            <person name="Jeon J."/>
            <person name="Kim H."/>
            <person name="Choi G."/>
            <person name="Song H."/>
            <person name="Lee J."/>
            <person name="Lee S.C."/>
            <person name="Kwon J.K."/>
            <person name="Lee H.Y."/>
            <person name="Koo N."/>
            <person name="Hong Y."/>
            <person name="Kim R.W."/>
            <person name="Kang W.H."/>
            <person name="Huh J.H."/>
            <person name="Kang B.C."/>
            <person name="Yang T.J."/>
            <person name="Lee Y.H."/>
            <person name="Bennetzen J.L."/>
            <person name="Choi D."/>
        </authorList>
    </citation>
    <scope>NUCLEOTIDE SEQUENCE [LARGE SCALE GENOMIC DNA]</scope>
    <source>
        <strain evidence="4">cv. CM334</strain>
    </source>
</reference>
<reference evidence="3 4" key="1">
    <citation type="journal article" date="2014" name="Nat. Genet.">
        <title>Genome sequence of the hot pepper provides insights into the evolution of pungency in Capsicum species.</title>
        <authorList>
            <person name="Kim S."/>
            <person name="Park M."/>
            <person name="Yeom S.I."/>
            <person name="Kim Y.M."/>
            <person name="Lee J.M."/>
            <person name="Lee H.A."/>
            <person name="Seo E."/>
            <person name="Choi J."/>
            <person name="Cheong K."/>
            <person name="Kim K.T."/>
            <person name="Jung K."/>
            <person name="Lee G.W."/>
            <person name="Oh S.K."/>
            <person name="Bae C."/>
            <person name="Kim S.B."/>
            <person name="Lee H.Y."/>
            <person name="Kim S.Y."/>
            <person name="Kim M.S."/>
            <person name="Kang B.C."/>
            <person name="Jo Y.D."/>
            <person name="Yang H.B."/>
            <person name="Jeong H.J."/>
            <person name="Kang W.H."/>
            <person name="Kwon J.K."/>
            <person name="Shin C."/>
            <person name="Lim J.Y."/>
            <person name="Park J.H."/>
            <person name="Huh J.H."/>
            <person name="Kim J.S."/>
            <person name="Kim B.D."/>
            <person name="Cohen O."/>
            <person name="Paran I."/>
            <person name="Suh M.C."/>
            <person name="Lee S.B."/>
            <person name="Kim Y.K."/>
            <person name="Shin Y."/>
            <person name="Noh S.J."/>
            <person name="Park J."/>
            <person name="Seo Y.S."/>
            <person name="Kwon S.Y."/>
            <person name="Kim H.A."/>
            <person name="Park J.M."/>
            <person name="Kim H.J."/>
            <person name="Choi S.B."/>
            <person name="Bosland P.W."/>
            <person name="Reeves G."/>
            <person name="Jo S.H."/>
            <person name="Lee B.W."/>
            <person name="Cho H.T."/>
            <person name="Choi H.S."/>
            <person name="Lee M.S."/>
            <person name="Yu Y."/>
            <person name="Do Choi Y."/>
            <person name="Park B.S."/>
            <person name="van Deynze A."/>
            <person name="Ashrafi H."/>
            <person name="Hill T."/>
            <person name="Kim W.T."/>
            <person name="Pai H.S."/>
            <person name="Ahn H.K."/>
            <person name="Yeam I."/>
            <person name="Giovannoni J.J."/>
            <person name="Rose J.K."/>
            <person name="Sorensen I."/>
            <person name="Lee S.J."/>
            <person name="Kim R.W."/>
            <person name="Choi I.Y."/>
            <person name="Choi B.S."/>
            <person name="Lim J.S."/>
            <person name="Lee Y.H."/>
            <person name="Choi D."/>
        </authorList>
    </citation>
    <scope>NUCLEOTIDE SEQUENCE [LARGE SCALE GENOMIC DNA]</scope>
    <source>
        <strain evidence="4">cv. CM334</strain>
    </source>
</reference>
<dbReference type="PANTHER" id="PTHR36011:SF1">
    <property type="entry name" value="BAT2 DOMAIN PROTEIN"/>
    <property type="match status" value="1"/>
</dbReference>
<proteinExistence type="predicted"/>
<evidence type="ECO:0000256" key="1">
    <source>
        <dbReference type="SAM" id="MobiDB-lite"/>
    </source>
</evidence>
<dbReference type="PANTHER" id="PTHR36011">
    <property type="entry name" value="BAT2 DOMAIN PROTEIN"/>
    <property type="match status" value="1"/>
</dbReference>
<dbReference type="Gramene" id="PHT64408">
    <property type="protein sequence ID" value="PHT64408"/>
    <property type="gene ID" value="T459_31759"/>
</dbReference>
<feature type="chain" id="PRO_5013827945" evidence="2">
    <location>
        <begin position="38"/>
        <end position="108"/>
    </location>
</feature>
<organism evidence="3 4">
    <name type="scientific">Capsicum annuum</name>
    <name type="common">Capsicum pepper</name>
    <dbReference type="NCBI Taxonomy" id="4072"/>
    <lineage>
        <taxon>Eukaryota</taxon>
        <taxon>Viridiplantae</taxon>
        <taxon>Streptophyta</taxon>
        <taxon>Embryophyta</taxon>
        <taxon>Tracheophyta</taxon>
        <taxon>Spermatophyta</taxon>
        <taxon>Magnoliopsida</taxon>
        <taxon>eudicotyledons</taxon>
        <taxon>Gunneridae</taxon>
        <taxon>Pentapetalae</taxon>
        <taxon>asterids</taxon>
        <taxon>lamiids</taxon>
        <taxon>Solanales</taxon>
        <taxon>Solanaceae</taxon>
        <taxon>Solanoideae</taxon>
        <taxon>Capsiceae</taxon>
        <taxon>Capsicum</taxon>
    </lineage>
</organism>
<name>A0A2G2Y3V2_CAPAN</name>
<feature type="compositionally biased region" description="Acidic residues" evidence="1">
    <location>
        <begin position="53"/>
        <end position="74"/>
    </location>
</feature>
<evidence type="ECO:0000256" key="2">
    <source>
        <dbReference type="SAM" id="SignalP"/>
    </source>
</evidence>
<accession>A0A2G2Y3V2</accession>
<sequence>MGTCSCCYGRVTHLNIHLECLHALYLYGLSLLQAVEAAKTAAKSLADVQNALEDSESLEDGEREVLVEEGSEDENDKKRKAALEKLEKASEDSLLGQASATKLVLLLS</sequence>
<dbReference type="EMBL" id="AYRZ02000015">
    <property type="protein sequence ID" value="PHT64408.1"/>
    <property type="molecule type" value="Genomic_DNA"/>
</dbReference>
<protein>
    <submittedName>
        <fullName evidence="3">Uncharacterized protein</fullName>
    </submittedName>
</protein>
<keyword evidence="2" id="KW-0732">Signal</keyword>
<dbReference type="AlphaFoldDB" id="A0A2G2Y3V2"/>
<feature type="region of interest" description="Disordered" evidence="1">
    <location>
        <begin position="53"/>
        <end position="79"/>
    </location>
</feature>
<keyword evidence="4" id="KW-1185">Reference proteome</keyword>
<gene>
    <name evidence="3" type="ORF">T459_31759</name>
</gene>
<comment type="caution">
    <text evidence="3">The sequence shown here is derived from an EMBL/GenBank/DDBJ whole genome shotgun (WGS) entry which is preliminary data.</text>
</comment>